<protein>
    <submittedName>
        <fullName evidence="1">Uncharacterized protein</fullName>
    </submittedName>
</protein>
<gene>
    <name evidence="1" type="ORF">Edafosvirus3_31</name>
</gene>
<proteinExistence type="predicted"/>
<dbReference type="EMBL" id="MK072068">
    <property type="protein sequence ID" value="AYV77953.1"/>
    <property type="molecule type" value="Genomic_DNA"/>
</dbReference>
<evidence type="ECO:0000313" key="1">
    <source>
        <dbReference type="EMBL" id="AYV77953.1"/>
    </source>
</evidence>
<sequence>MATLKVEKKFNPEDFKIEDIRWNVFGSKNSNDCDVMAFLNKEWFPDRKLLPDESSKLSHCICAKLSTVIETKKVINVNLGILSDEGVLIWVYKGTPDESGNSIFYTYEFHKQLQKYECLIKIPVKRNVQIKVIRALRMILSMISQTDVREIVKKALKENTVECRLKTLRKINFEAIIHNQKKKENIIQIHKTIAFQIGQTLALIEGKEIYSKMDVAELYPDLAIFVNREKYEQSHLIALTNMLNILLTIIEEKIITENPEFLLVKEILLVE</sequence>
<organism evidence="1">
    <name type="scientific">Edafosvirus sp</name>
    <dbReference type="NCBI Taxonomy" id="2487765"/>
    <lineage>
        <taxon>Viruses</taxon>
        <taxon>Varidnaviria</taxon>
        <taxon>Bamfordvirae</taxon>
        <taxon>Nucleocytoviricota</taxon>
        <taxon>Megaviricetes</taxon>
        <taxon>Imitervirales</taxon>
        <taxon>Mimiviridae</taxon>
        <taxon>Klosneuvirinae</taxon>
    </lineage>
</organism>
<accession>A0A3G4ZWH8</accession>
<reference evidence="1" key="1">
    <citation type="submission" date="2018-10" db="EMBL/GenBank/DDBJ databases">
        <title>Hidden diversity of soil giant viruses.</title>
        <authorList>
            <person name="Schulz F."/>
            <person name="Alteio L."/>
            <person name="Goudeau D."/>
            <person name="Ryan E.M."/>
            <person name="Malmstrom R.R."/>
            <person name="Blanchard J."/>
            <person name="Woyke T."/>
        </authorList>
    </citation>
    <scope>NUCLEOTIDE SEQUENCE</scope>
    <source>
        <strain evidence="1">EDV1</strain>
    </source>
</reference>
<name>A0A3G4ZWH8_9VIRU</name>